<accession>A0A4P6G016</accession>
<keyword evidence="2" id="KW-0472">Membrane</keyword>
<keyword evidence="4" id="KW-1185">Reference proteome</keyword>
<evidence type="ECO:0000256" key="1">
    <source>
        <dbReference type="SAM" id="MobiDB-lite"/>
    </source>
</evidence>
<keyword evidence="2" id="KW-1133">Transmembrane helix</keyword>
<protein>
    <submittedName>
        <fullName evidence="3">Uncharacterized protein</fullName>
    </submittedName>
</protein>
<feature type="transmembrane region" description="Helical" evidence="2">
    <location>
        <begin position="48"/>
        <end position="80"/>
    </location>
</feature>
<name>A0A4P6G016_9PSED</name>
<keyword evidence="2" id="KW-0812">Transmembrane</keyword>
<dbReference type="EMBL" id="CP024767">
    <property type="protein sequence ID" value="QAY84683.1"/>
    <property type="molecule type" value="Genomic_DNA"/>
</dbReference>
<proteinExistence type="predicted"/>
<evidence type="ECO:0000313" key="4">
    <source>
        <dbReference type="Proteomes" id="UP000291121"/>
    </source>
</evidence>
<sequence>MAGQTMNRWRRLWLIIKLMAAVAACVAVAVQAFLYMLDSPDAAQIHPLSIVVAGLIFGFITFGILSLIEIGILGLVGFFLPGTPQPQPTPESDEGLSPQGPLALQSDDPAHQKNL</sequence>
<feature type="transmembrane region" description="Helical" evidence="2">
    <location>
        <begin position="12"/>
        <end position="36"/>
    </location>
</feature>
<reference evidence="3 4" key="1">
    <citation type="submission" date="2017-11" db="EMBL/GenBank/DDBJ databases">
        <title>Genome sequence of Pseudomonas arsenicoxydans ACM1.</title>
        <authorList>
            <person name="Nascimento F.X."/>
        </authorList>
    </citation>
    <scope>NUCLEOTIDE SEQUENCE [LARGE SCALE GENOMIC DNA]</scope>
    <source>
        <strain evidence="3 4">ACM1</strain>
    </source>
</reference>
<organism evidence="3 4">
    <name type="scientific">Pseudomonas arsenicoxydans</name>
    <dbReference type="NCBI Taxonomy" id="702115"/>
    <lineage>
        <taxon>Bacteria</taxon>
        <taxon>Pseudomonadati</taxon>
        <taxon>Pseudomonadota</taxon>
        <taxon>Gammaproteobacteria</taxon>
        <taxon>Pseudomonadales</taxon>
        <taxon>Pseudomonadaceae</taxon>
        <taxon>Pseudomonas</taxon>
    </lineage>
</organism>
<dbReference type="Proteomes" id="UP000291121">
    <property type="component" value="Chromosome"/>
</dbReference>
<dbReference type="AlphaFoldDB" id="A0A4P6G016"/>
<feature type="region of interest" description="Disordered" evidence="1">
    <location>
        <begin position="84"/>
        <end position="115"/>
    </location>
</feature>
<gene>
    <name evidence="3" type="ORF">CUN61_12085</name>
</gene>
<evidence type="ECO:0000256" key="2">
    <source>
        <dbReference type="SAM" id="Phobius"/>
    </source>
</evidence>
<evidence type="ECO:0000313" key="3">
    <source>
        <dbReference type="EMBL" id="QAY84683.1"/>
    </source>
</evidence>